<dbReference type="InterPro" id="IPR029044">
    <property type="entry name" value="Nucleotide-diphossugar_trans"/>
</dbReference>
<organism evidence="1">
    <name type="scientific">marine sediment metagenome</name>
    <dbReference type="NCBI Taxonomy" id="412755"/>
    <lineage>
        <taxon>unclassified sequences</taxon>
        <taxon>metagenomes</taxon>
        <taxon>ecological metagenomes</taxon>
    </lineage>
</organism>
<accession>X1S0I6</accession>
<name>X1S0I6_9ZZZZ</name>
<evidence type="ECO:0000313" key="1">
    <source>
        <dbReference type="EMBL" id="GAI86507.1"/>
    </source>
</evidence>
<evidence type="ECO:0008006" key="2">
    <source>
        <dbReference type="Google" id="ProtNLM"/>
    </source>
</evidence>
<proteinExistence type="predicted"/>
<sequence length="60" mass="6373">MPVSGKEQLIRCPIEALAAAGVCDIAIVVGYLGDKVIEALGNGSDFGVRLQYIYNSDYPV</sequence>
<comment type="caution">
    <text evidence="1">The sequence shown here is derived from an EMBL/GenBank/DDBJ whole genome shotgun (WGS) entry which is preliminary data.</text>
</comment>
<reference evidence="1" key="1">
    <citation type="journal article" date="2014" name="Front. Microbiol.">
        <title>High frequency of phylogenetically diverse reductive dehalogenase-homologous genes in deep subseafloor sedimentary metagenomes.</title>
        <authorList>
            <person name="Kawai M."/>
            <person name="Futagami T."/>
            <person name="Toyoda A."/>
            <person name="Takaki Y."/>
            <person name="Nishi S."/>
            <person name="Hori S."/>
            <person name="Arai W."/>
            <person name="Tsubouchi T."/>
            <person name="Morono Y."/>
            <person name="Uchiyama I."/>
            <person name="Ito T."/>
            <person name="Fujiyama A."/>
            <person name="Inagaki F."/>
            <person name="Takami H."/>
        </authorList>
    </citation>
    <scope>NUCLEOTIDE SEQUENCE</scope>
    <source>
        <strain evidence="1">Expedition CK06-06</strain>
    </source>
</reference>
<dbReference type="Gene3D" id="3.90.550.10">
    <property type="entry name" value="Spore Coat Polysaccharide Biosynthesis Protein SpsA, Chain A"/>
    <property type="match status" value="1"/>
</dbReference>
<gene>
    <name evidence="1" type="ORF">S12H4_17686</name>
</gene>
<dbReference type="SUPFAM" id="SSF53448">
    <property type="entry name" value="Nucleotide-diphospho-sugar transferases"/>
    <property type="match status" value="1"/>
</dbReference>
<dbReference type="EMBL" id="BARW01008667">
    <property type="protein sequence ID" value="GAI86507.1"/>
    <property type="molecule type" value="Genomic_DNA"/>
</dbReference>
<protein>
    <recommendedName>
        <fullName evidence="2">Nucleotidyl transferase domain-containing protein</fullName>
    </recommendedName>
</protein>
<dbReference type="AlphaFoldDB" id="X1S0I6"/>